<reference evidence="6 7" key="2">
    <citation type="submission" date="2024-05" db="EMBL/GenBank/DDBJ databases">
        <authorList>
            <person name="Chen Y."/>
            <person name="Shah S."/>
            <person name="Dougan E. K."/>
            <person name="Thang M."/>
            <person name="Chan C."/>
        </authorList>
    </citation>
    <scope>NUCLEOTIDE SEQUENCE [LARGE SCALE GENOMIC DNA]</scope>
</reference>
<keyword evidence="1 2" id="KW-0597">Phosphoprotein</keyword>
<sequence>MSPLSWARDAVLPRRSEYPHRGLSLSFSILRIFAELRVPRLPIALCRRGPEGAEPQPRGSLTNEKPRPRHYAAVRLEVSRLEGLTISRAAASEGRFGSRTVQVAKICKVAPRTVSKWFDSGRLKGYRIPGSQDRRIPREYLIKFLKEHGMPLGDLEDEAMAKILVVAQDQVLIENLKRELPPERSFKLAVAASGFDAGIQAESFHPDCIIVDFSIGRTEALQICQNLRRNNEYSDTILIALLPDDGNPNSFDRSSINETFKKPFDAALLAERLRTLIGAKKELV</sequence>
<protein>
    <recommendedName>
        <fullName evidence="4">Response regulatory domain-containing protein</fullName>
    </recommendedName>
</protein>
<dbReference type="PROSITE" id="PS50110">
    <property type="entry name" value="RESPONSE_REGULATORY"/>
    <property type="match status" value="1"/>
</dbReference>
<dbReference type="PANTHER" id="PTHR44591">
    <property type="entry name" value="STRESS RESPONSE REGULATOR PROTEIN 1"/>
    <property type="match status" value="1"/>
</dbReference>
<gene>
    <name evidence="5" type="ORF">C1SCF055_LOCUS345</name>
</gene>
<dbReference type="InterPro" id="IPR001789">
    <property type="entry name" value="Sig_transdc_resp-reg_receiver"/>
</dbReference>
<evidence type="ECO:0000256" key="2">
    <source>
        <dbReference type="PROSITE-ProRule" id="PRU00169"/>
    </source>
</evidence>
<comment type="caution">
    <text evidence="5">The sequence shown here is derived from an EMBL/GenBank/DDBJ whole genome shotgun (WGS) entry which is preliminary data.</text>
</comment>
<evidence type="ECO:0000256" key="3">
    <source>
        <dbReference type="SAM" id="MobiDB-lite"/>
    </source>
</evidence>
<proteinExistence type="predicted"/>
<reference evidence="5" key="1">
    <citation type="submission" date="2022-10" db="EMBL/GenBank/DDBJ databases">
        <authorList>
            <person name="Chen Y."/>
            <person name="Dougan E. K."/>
            <person name="Chan C."/>
            <person name="Rhodes N."/>
            <person name="Thang M."/>
        </authorList>
    </citation>
    <scope>NUCLEOTIDE SEQUENCE</scope>
</reference>
<feature type="domain" description="Response regulatory" evidence="4">
    <location>
        <begin position="162"/>
        <end position="277"/>
    </location>
</feature>
<dbReference type="SUPFAM" id="SSF52172">
    <property type="entry name" value="CheY-like"/>
    <property type="match status" value="1"/>
</dbReference>
<dbReference type="AlphaFoldDB" id="A0A9P1BG17"/>
<keyword evidence="7" id="KW-1185">Reference proteome</keyword>
<accession>A0A9P1BG17</accession>
<dbReference type="PANTHER" id="PTHR44591:SF3">
    <property type="entry name" value="RESPONSE REGULATORY DOMAIN-CONTAINING PROTEIN"/>
    <property type="match status" value="1"/>
</dbReference>
<organism evidence="5">
    <name type="scientific">Cladocopium goreaui</name>
    <dbReference type="NCBI Taxonomy" id="2562237"/>
    <lineage>
        <taxon>Eukaryota</taxon>
        <taxon>Sar</taxon>
        <taxon>Alveolata</taxon>
        <taxon>Dinophyceae</taxon>
        <taxon>Suessiales</taxon>
        <taxon>Symbiodiniaceae</taxon>
        <taxon>Cladocopium</taxon>
    </lineage>
</organism>
<dbReference type="InterPro" id="IPR041657">
    <property type="entry name" value="HTH_17"/>
</dbReference>
<dbReference type="EMBL" id="CAMXCT020000001">
    <property type="protein sequence ID" value="CAL1125130.1"/>
    <property type="molecule type" value="Genomic_DNA"/>
</dbReference>
<dbReference type="Gene3D" id="3.40.50.2300">
    <property type="match status" value="1"/>
</dbReference>
<dbReference type="EMBL" id="CAMXCT010000001">
    <property type="protein sequence ID" value="CAI3971755.1"/>
    <property type="molecule type" value="Genomic_DNA"/>
</dbReference>
<evidence type="ECO:0000256" key="1">
    <source>
        <dbReference type="ARBA" id="ARBA00022553"/>
    </source>
</evidence>
<dbReference type="Pfam" id="PF12728">
    <property type="entry name" value="HTH_17"/>
    <property type="match status" value="1"/>
</dbReference>
<dbReference type="InterPro" id="IPR050595">
    <property type="entry name" value="Bact_response_regulator"/>
</dbReference>
<evidence type="ECO:0000313" key="5">
    <source>
        <dbReference type="EMBL" id="CAI3971755.1"/>
    </source>
</evidence>
<feature type="region of interest" description="Disordered" evidence="3">
    <location>
        <begin position="47"/>
        <end position="66"/>
    </location>
</feature>
<dbReference type="Proteomes" id="UP001152797">
    <property type="component" value="Unassembled WGS sequence"/>
</dbReference>
<feature type="modified residue" description="4-aspartylphosphate" evidence="2">
    <location>
        <position position="212"/>
    </location>
</feature>
<evidence type="ECO:0000313" key="7">
    <source>
        <dbReference type="Proteomes" id="UP001152797"/>
    </source>
</evidence>
<dbReference type="InterPro" id="IPR011006">
    <property type="entry name" value="CheY-like_superfamily"/>
</dbReference>
<evidence type="ECO:0000313" key="6">
    <source>
        <dbReference type="EMBL" id="CAL4759067.1"/>
    </source>
</evidence>
<dbReference type="Pfam" id="PF00072">
    <property type="entry name" value="Response_reg"/>
    <property type="match status" value="1"/>
</dbReference>
<evidence type="ECO:0000259" key="4">
    <source>
        <dbReference type="PROSITE" id="PS50110"/>
    </source>
</evidence>
<dbReference type="GO" id="GO:0000160">
    <property type="term" value="P:phosphorelay signal transduction system"/>
    <property type="evidence" value="ECO:0007669"/>
    <property type="project" value="InterPro"/>
</dbReference>
<name>A0A9P1BG17_9DINO</name>
<dbReference type="OrthoDB" id="433416at2759"/>
<dbReference type="EMBL" id="CAMXCT030000001">
    <property type="protein sequence ID" value="CAL4759067.1"/>
    <property type="molecule type" value="Genomic_DNA"/>
</dbReference>